<evidence type="ECO:0000313" key="3">
    <source>
        <dbReference type="Proteomes" id="UP001198163"/>
    </source>
</evidence>
<gene>
    <name evidence="2" type="ORF">K7J14_03160</name>
</gene>
<proteinExistence type="predicted"/>
<comment type="caution">
    <text evidence="2">The sequence shown here is derived from an EMBL/GenBank/DDBJ whole genome shotgun (WGS) entry which is preliminary data.</text>
</comment>
<evidence type="ECO:0008006" key="4">
    <source>
        <dbReference type="Google" id="ProtNLM"/>
    </source>
</evidence>
<name>A0AAE3JI29_9SPIR</name>
<organism evidence="2 3">
    <name type="scientific">Teretinema zuelzerae</name>
    <dbReference type="NCBI Taxonomy" id="156"/>
    <lineage>
        <taxon>Bacteria</taxon>
        <taxon>Pseudomonadati</taxon>
        <taxon>Spirochaetota</taxon>
        <taxon>Spirochaetia</taxon>
        <taxon>Spirochaetales</taxon>
        <taxon>Treponemataceae</taxon>
        <taxon>Teretinema</taxon>
    </lineage>
</organism>
<dbReference type="EMBL" id="JAINWA010000001">
    <property type="protein sequence ID" value="MCD1653696.1"/>
    <property type="molecule type" value="Genomic_DNA"/>
</dbReference>
<sequence>MKTAPGYRVALFFACLLCAALPVFAFGNRDALAGNRKGEASGRSLGGRQTAFVESIELSGAFPEPDEPGERISAQGRITVRGNEPFSYVCFRAEDDERTYVLYPEKSARFLQQYQGLRLELELLVPLDAPEPAIRGFVPGSKNDIPCIPLVWKVIE</sequence>
<feature type="chain" id="PRO_5042075389" description="DM13 domain-containing protein" evidence="1">
    <location>
        <begin position="26"/>
        <end position="156"/>
    </location>
</feature>
<keyword evidence="1" id="KW-0732">Signal</keyword>
<protein>
    <recommendedName>
        <fullName evidence="4">DM13 domain-containing protein</fullName>
    </recommendedName>
</protein>
<dbReference type="RefSeq" id="WP_230753009.1">
    <property type="nucleotide sequence ID" value="NZ_JAINWA010000001.1"/>
</dbReference>
<dbReference type="AlphaFoldDB" id="A0AAE3JI29"/>
<evidence type="ECO:0000313" key="2">
    <source>
        <dbReference type="EMBL" id="MCD1653696.1"/>
    </source>
</evidence>
<reference evidence="2" key="1">
    <citation type="submission" date="2021-08" db="EMBL/GenBank/DDBJ databases">
        <title>Comparative analyses of Brucepasteria parasyntrophica and Teretinema zuelzerae.</title>
        <authorList>
            <person name="Song Y."/>
            <person name="Brune A."/>
        </authorList>
    </citation>
    <scope>NUCLEOTIDE SEQUENCE</scope>
    <source>
        <strain evidence="2">DSM 1903</strain>
    </source>
</reference>
<feature type="signal peptide" evidence="1">
    <location>
        <begin position="1"/>
        <end position="25"/>
    </location>
</feature>
<keyword evidence="3" id="KW-1185">Reference proteome</keyword>
<evidence type="ECO:0000256" key="1">
    <source>
        <dbReference type="SAM" id="SignalP"/>
    </source>
</evidence>
<dbReference type="Proteomes" id="UP001198163">
    <property type="component" value="Unassembled WGS sequence"/>
</dbReference>
<accession>A0AAE3JI29</accession>